<evidence type="ECO:0000313" key="2">
    <source>
        <dbReference type="Proteomes" id="UP001631993"/>
    </source>
</evidence>
<name>A0ABW9J3H2_STRGJ</name>
<protein>
    <submittedName>
        <fullName evidence="1">Uncharacterized protein</fullName>
    </submittedName>
</protein>
<proteinExistence type="predicted"/>
<feature type="non-terminal residue" evidence="1">
    <location>
        <position position="74"/>
    </location>
</feature>
<comment type="caution">
    <text evidence="1">The sequence shown here is derived from an EMBL/GenBank/DDBJ whole genome shotgun (WGS) entry which is preliminary data.</text>
</comment>
<gene>
    <name evidence="1" type="ORF">ACKI1S_48845</name>
</gene>
<sequence length="74" mass="8417">MKRDRPLHILRNLVAHSNVLKERPKGVSDICLIELNGSDVGVLNVLARSRAALRLPRRRLIGLRKRLQRSSEGK</sequence>
<dbReference type="Proteomes" id="UP001631993">
    <property type="component" value="Unassembled WGS sequence"/>
</dbReference>
<dbReference type="RefSeq" id="WP_409098120.1">
    <property type="nucleotide sequence ID" value="NZ_JBJVNE010000520.1"/>
</dbReference>
<dbReference type="EMBL" id="JBJVNE010000520">
    <property type="protein sequence ID" value="MFM9653878.1"/>
    <property type="molecule type" value="Genomic_DNA"/>
</dbReference>
<accession>A0ABW9J3H2</accession>
<evidence type="ECO:0000313" key="1">
    <source>
        <dbReference type="EMBL" id="MFM9653878.1"/>
    </source>
</evidence>
<reference evidence="1 2" key="1">
    <citation type="submission" date="2024-12" db="EMBL/GenBank/DDBJ databases">
        <title>Forecasting of Potato common scab and diversities of Pathogenic streptomyces spp. in china.</title>
        <authorList>
            <person name="Handique U."/>
            <person name="Wu J."/>
        </authorList>
    </citation>
    <scope>NUCLEOTIDE SEQUENCE [LARGE SCALE GENOMIC DNA]</scope>
    <source>
        <strain evidence="1 2">ZRIMU1585</strain>
    </source>
</reference>
<keyword evidence="2" id="KW-1185">Reference proteome</keyword>
<organism evidence="1 2">
    <name type="scientific">Streptomyces galilaeus</name>
    <dbReference type="NCBI Taxonomy" id="33899"/>
    <lineage>
        <taxon>Bacteria</taxon>
        <taxon>Bacillati</taxon>
        <taxon>Actinomycetota</taxon>
        <taxon>Actinomycetes</taxon>
        <taxon>Kitasatosporales</taxon>
        <taxon>Streptomycetaceae</taxon>
        <taxon>Streptomyces</taxon>
    </lineage>
</organism>